<sequence length="162" mass="18574">MVAGQSLRNLSGNPETSPVTVRSKSTHPIQELPPMNTAGATASPRPSSRGNWQRFNKWTPTGGIGRWRLAGGREKNRKTKRWTCAEQSLLEELVGYASYSIVMPYAKMSLKLEDKKKDENHQQRLSTRTTKGKHLDPWKQRLQEIGFMHYPFHNMVYMESTE</sequence>
<evidence type="ECO:0000256" key="1">
    <source>
        <dbReference type="SAM" id="MobiDB-lite"/>
    </source>
</evidence>
<feature type="compositionally biased region" description="Polar residues" evidence="1">
    <location>
        <begin position="38"/>
        <end position="59"/>
    </location>
</feature>
<evidence type="ECO:0000313" key="2">
    <source>
        <dbReference type="EMBL" id="KAD5317978.1"/>
    </source>
</evidence>
<dbReference type="AlphaFoldDB" id="A0A5N6NVY9"/>
<evidence type="ECO:0000313" key="3">
    <source>
        <dbReference type="Proteomes" id="UP000326396"/>
    </source>
</evidence>
<keyword evidence="3" id="KW-1185">Reference proteome</keyword>
<dbReference type="Proteomes" id="UP000326396">
    <property type="component" value="Linkage Group LG17"/>
</dbReference>
<comment type="caution">
    <text evidence="2">The sequence shown here is derived from an EMBL/GenBank/DDBJ whole genome shotgun (WGS) entry which is preliminary data.</text>
</comment>
<protein>
    <submittedName>
        <fullName evidence="2">Uncharacterized protein</fullName>
    </submittedName>
</protein>
<dbReference type="EMBL" id="SZYD01000009">
    <property type="protein sequence ID" value="KAD5317978.1"/>
    <property type="molecule type" value="Genomic_DNA"/>
</dbReference>
<name>A0A5N6NVY9_9ASTR</name>
<proteinExistence type="predicted"/>
<feature type="compositionally biased region" description="Polar residues" evidence="1">
    <location>
        <begin position="1"/>
        <end position="28"/>
    </location>
</feature>
<accession>A0A5N6NVY9</accession>
<reference evidence="2 3" key="1">
    <citation type="submission" date="2019-05" db="EMBL/GenBank/DDBJ databases">
        <title>Mikania micrantha, genome provides insights into the molecular mechanism of rapid growth.</title>
        <authorList>
            <person name="Liu B."/>
        </authorList>
    </citation>
    <scope>NUCLEOTIDE SEQUENCE [LARGE SCALE GENOMIC DNA]</scope>
    <source>
        <strain evidence="2">NLD-2019</strain>
        <tissue evidence="2">Leaf</tissue>
    </source>
</reference>
<feature type="region of interest" description="Disordered" evidence="1">
    <location>
        <begin position="1"/>
        <end position="78"/>
    </location>
</feature>
<gene>
    <name evidence="2" type="ORF">E3N88_17924</name>
</gene>
<organism evidence="2 3">
    <name type="scientific">Mikania micrantha</name>
    <name type="common">bitter vine</name>
    <dbReference type="NCBI Taxonomy" id="192012"/>
    <lineage>
        <taxon>Eukaryota</taxon>
        <taxon>Viridiplantae</taxon>
        <taxon>Streptophyta</taxon>
        <taxon>Embryophyta</taxon>
        <taxon>Tracheophyta</taxon>
        <taxon>Spermatophyta</taxon>
        <taxon>Magnoliopsida</taxon>
        <taxon>eudicotyledons</taxon>
        <taxon>Gunneridae</taxon>
        <taxon>Pentapetalae</taxon>
        <taxon>asterids</taxon>
        <taxon>campanulids</taxon>
        <taxon>Asterales</taxon>
        <taxon>Asteraceae</taxon>
        <taxon>Asteroideae</taxon>
        <taxon>Heliantheae alliance</taxon>
        <taxon>Eupatorieae</taxon>
        <taxon>Mikania</taxon>
    </lineage>
</organism>